<feature type="domain" description="GGDEF" evidence="11">
    <location>
        <begin position="182"/>
        <end position="305"/>
    </location>
</feature>
<feature type="transmembrane region" description="Helical" evidence="9">
    <location>
        <begin position="87"/>
        <end position="105"/>
    </location>
</feature>
<dbReference type="InterPro" id="IPR003661">
    <property type="entry name" value="HisK_dim/P_dom"/>
</dbReference>
<dbReference type="InterPro" id="IPR005467">
    <property type="entry name" value="His_kinase_dom"/>
</dbReference>
<proteinExistence type="predicted"/>
<keyword evidence="9" id="KW-0472">Membrane</keyword>
<dbReference type="InterPro" id="IPR036097">
    <property type="entry name" value="HisK_dim/P_sf"/>
</dbReference>
<dbReference type="CDD" id="cd01949">
    <property type="entry name" value="GGDEF"/>
    <property type="match status" value="1"/>
</dbReference>
<name>A0AA96LAN0_9BACL</name>
<dbReference type="RefSeq" id="WP_315603891.1">
    <property type="nucleotide sequence ID" value="NZ_CP130318.1"/>
</dbReference>
<keyword evidence="13" id="KW-1185">Reference proteome</keyword>
<evidence type="ECO:0000256" key="8">
    <source>
        <dbReference type="ARBA" id="ARBA00023012"/>
    </source>
</evidence>
<keyword evidence="6" id="KW-0418">Kinase</keyword>
<dbReference type="InterPro" id="IPR036890">
    <property type="entry name" value="HATPase_C_sf"/>
</dbReference>
<dbReference type="InterPro" id="IPR029787">
    <property type="entry name" value="Nucleotide_cyclase"/>
</dbReference>
<dbReference type="InterPro" id="IPR004358">
    <property type="entry name" value="Sig_transdc_His_kin-like_C"/>
</dbReference>
<feature type="transmembrane region" description="Helical" evidence="9">
    <location>
        <begin position="50"/>
        <end position="67"/>
    </location>
</feature>
<dbReference type="PANTHER" id="PTHR43065">
    <property type="entry name" value="SENSOR HISTIDINE KINASE"/>
    <property type="match status" value="1"/>
</dbReference>
<dbReference type="Proteomes" id="UP001305702">
    <property type="component" value="Chromosome"/>
</dbReference>
<dbReference type="CDD" id="cd00082">
    <property type="entry name" value="HisKA"/>
    <property type="match status" value="1"/>
</dbReference>
<evidence type="ECO:0000313" key="12">
    <source>
        <dbReference type="EMBL" id="WNQ10117.1"/>
    </source>
</evidence>
<evidence type="ECO:0000256" key="3">
    <source>
        <dbReference type="ARBA" id="ARBA00022553"/>
    </source>
</evidence>
<dbReference type="InterPro" id="IPR043128">
    <property type="entry name" value="Rev_trsase/Diguanyl_cyclase"/>
</dbReference>
<evidence type="ECO:0000259" key="10">
    <source>
        <dbReference type="PROSITE" id="PS50109"/>
    </source>
</evidence>
<evidence type="ECO:0000256" key="7">
    <source>
        <dbReference type="ARBA" id="ARBA00022840"/>
    </source>
</evidence>
<protein>
    <recommendedName>
        <fullName evidence="2">histidine kinase</fullName>
        <ecNumber evidence="2">2.7.13.3</ecNumber>
    </recommendedName>
</protein>
<dbReference type="Gene3D" id="3.30.565.10">
    <property type="entry name" value="Histidine kinase-like ATPase, C-terminal domain"/>
    <property type="match status" value="1"/>
</dbReference>
<evidence type="ECO:0000256" key="6">
    <source>
        <dbReference type="ARBA" id="ARBA00022777"/>
    </source>
</evidence>
<dbReference type="SMART" id="SM00388">
    <property type="entry name" value="HisKA"/>
    <property type="match status" value="1"/>
</dbReference>
<dbReference type="PANTHER" id="PTHR43065:SF10">
    <property type="entry name" value="PEROXIDE STRESS-ACTIVATED HISTIDINE KINASE MAK3"/>
    <property type="match status" value="1"/>
</dbReference>
<sequence>MIRTVLIPFICVFVSFASLILDKSPRLWLLSASVVLLSTAVIYHKRIPYAFCFQLLFLALFHWASKLNWSESLYFLLIILNMQKKPTFLKVIPYALGFALLYTFIRLSYVPLTKYNLLVSFYDILSFVIIVLFVQYVFNTEWQKRQLQKRNQFLTNHDPLTRLYNYDGFVHSVNQLIRKKNSPFILLLLDFQDFRSVNHVSISSGNELLMNTALLLQTYFPNAVSISRYAGDRFALVLPEKENTAVWIRELLDSKTLGYEVTYSLTHYPREASSPQSMISLAEDRLFQEKRKLWLKREEDRFRTEKLKIVGELAAGMAHEIRNPLTTMKGFIQLAKSQNYNIQPWFDIIMNEIRRMSELTAEFLQFSKPHISNMKPEAVNGCLERAWFLTESQAVSKGHLIHLANVDDTVLVHMDRDKIIQVLLNLIRNALEAMDEPGHIYMEARAEGSDIVIAIEDTGSGIPDSELGDIFTPFYTTKENGTGLGLSVCYKIIQDHGGSLTVRSKLGEGSVFIIRLPLVTLQEIPGESPAVALPVDEE</sequence>
<dbReference type="GO" id="GO:0005524">
    <property type="term" value="F:ATP binding"/>
    <property type="evidence" value="ECO:0007669"/>
    <property type="project" value="UniProtKB-KW"/>
</dbReference>
<dbReference type="SUPFAM" id="SSF55874">
    <property type="entry name" value="ATPase domain of HSP90 chaperone/DNA topoisomerase II/histidine kinase"/>
    <property type="match status" value="1"/>
</dbReference>
<keyword evidence="8" id="KW-0902">Two-component regulatory system</keyword>
<comment type="catalytic activity">
    <reaction evidence="1">
        <text>ATP + protein L-histidine = ADP + protein N-phospho-L-histidine.</text>
        <dbReference type="EC" id="2.7.13.3"/>
    </reaction>
</comment>
<evidence type="ECO:0000256" key="9">
    <source>
        <dbReference type="SAM" id="Phobius"/>
    </source>
</evidence>
<dbReference type="Gene3D" id="3.30.70.270">
    <property type="match status" value="1"/>
</dbReference>
<keyword evidence="3" id="KW-0597">Phosphoprotein</keyword>
<dbReference type="EMBL" id="CP130318">
    <property type="protein sequence ID" value="WNQ10117.1"/>
    <property type="molecule type" value="Genomic_DNA"/>
</dbReference>
<dbReference type="InterPro" id="IPR000160">
    <property type="entry name" value="GGDEF_dom"/>
</dbReference>
<dbReference type="Gene3D" id="1.10.287.130">
    <property type="match status" value="1"/>
</dbReference>
<evidence type="ECO:0000256" key="4">
    <source>
        <dbReference type="ARBA" id="ARBA00022679"/>
    </source>
</evidence>
<dbReference type="Pfam" id="PF00990">
    <property type="entry name" value="GGDEF"/>
    <property type="match status" value="1"/>
</dbReference>
<dbReference type="SMART" id="SM00267">
    <property type="entry name" value="GGDEF"/>
    <property type="match status" value="1"/>
</dbReference>
<dbReference type="SUPFAM" id="SSF55073">
    <property type="entry name" value="Nucleotide cyclase"/>
    <property type="match status" value="1"/>
</dbReference>
<feature type="transmembrane region" description="Helical" evidence="9">
    <location>
        <begin position="27"/>
        <end position="43"/>
    </location>
</feature>
<dbReference type="KEGG" id="paun:MJA45_21190"/>
<dbReference type="GO" id="GO:0000155">
    <property type="term" value="F:phosphorelay sensor kinase activity"/>
    <property type="evidence" value="ECO:0007669"/>
    <property type="project" value="InterPro"/>
</dbReference>
<dbReference type="Pfam" id="PF00512">
    <property type="entry name" value="HisKA"/>
    <property type="match status" value="1"/>
</dbReference>
<feature type="transmembrane region" description="Helical" evidence="9">
    <location>
        <begin position="117"/>
        <end position="138"/>
    </location>
</feature>
<dbReference type="PRINTS" id="PR00344">
    <property type="entry name" value="BCTRLSENSOR"/>
</dbReference>
<keyword evidence="4" id="KW-0808">Transferase</keyword>
<evidence type="ECO:0000256" key="2">
    <source>
        <dbReference type="ARBA" id="ARBA00012438"/>
    </source>
</evidence>
<keyword evidence="7 12" id="KW-0067">ATP-binding</keyword>
<dbReference type="Pfam" id="PF02518">
    <property type="entry name" value="HATPase_c"/>
    <property type="match status" value="1"/>
</dbReference>
<dbReference type="AlphaFoldDB" id="A0AA96LAN0"/>
<dbReference type="PROSITE" id="PS50887">
    <property type="entry name" value="GGDEF"/>
    <property type="match status" value="1"/>
</dbReference>
<evidence type="ECO:0000313" key="13">
    <source>
        <dbReference type="Proteomes" id="UP001305702"/>
    </source>
</evidence>
<dbReference type="SUPFAM" id="SSF47384">
    <property type="entry name" value="Homodimeric domain of signal transducing histidine kinase"/>
    <property type="match status" value="1"/>
</dbReference>
<organism evidence="12 13">
    <name type="scientific">Paenibacillus aurantius</name>
    <dbReference type="NCBI Taxonomy" id="2918900"/>
    <lineage>
        <taxon>Bacteria</taxon>
        <taxon>Bacillati</taxon>
        <taxon>Bacillota</taxon>
        <taxon>Bacilli</taxon>
        <taxon>Bacillales</taxon>
        <taxon>Paenibacillaceae</taxon>
        <taxon>Paenibacillus</taxon>
    </lineage>
</organism>
<gene>
    <name evidence="12" type="ORF">MJA45_21190</name>
</gene>
<evidence type="ECO:0000256" key="1">
    <source>
        <dbReference type="ARBA" id="ARBA00000085"/>
    </source>
</evidence>
<keyword evidence="5" id="KW-0547">Nucleotide-binding</keyword>
<keyword evidence="9" id="KW-1133">Transmembrane helix</keyword>
<evidence type="ECO:0000259" key="11">
    <source>
        <dbReference type="PROSITE" id="PS50887"/>
    </source>
</evidence>
<accession>A0AA96LAN0</accession>
<dbReference type="InterPro" id="IPR003594">
    <property type="entry name" value="HATPase_dom"/>
</dbReference>
<reference evidence="12 13" key="1">
    <citation type="submission" date="2022-02" db="EMBL/GenBank/DDBJ databases">
        <title>Paenibacillus sp. MBLB1776 Whole Genome Shotgun Sequencing.</title>
        <authorList>
            <person name="Hwang C.Y."/>
            <person name="Cho E.-S."/>
            <person name="Seo M.-J."/>
        </authorList>
    </citation>
    <scope>NUCLEOTIDE SEQUENCE [LARGE SCALE GENOMIC DNA]</scope>
    <source>
        <strain evidence="12 13">MBLB1776</strain>
    </source>
</reference>
<keyword evidence="9" id="KW-0812">Transmembrane</keyword>
<evidence type="ECO:0000256" key="5">
    <source>
        <dbReference type="ARBA" id="ARBA00022741"/>
    </source>
</evidence>
<dbReference type="SMART" id="SM00387">
    <property type="entry name" value="HATPase_c"/>
    <property type="match status" value="1"/>
</dbReference>
<dbReference type="PROSITE" id="PS50109">
    <property type="entry name" value="HIS_KIN"/>
    <property type="match status" value="1"/>
</dbReference>
<dbReference type="EC" id="2.7.13.3" evidence="2"/>
<feature type="domain" description="Histidine kinase" evidence="10">
    <location>
        <begin position="316"/>
        <end position="520"/>
    </location>
</feature>